<dbReference type="SUPFAM" id="SSF54106">
    <property type="entry name" value="LysM domain"/>
    <property type="match status" value="1"/>
</dbReference>
<organism evidence="4 5">
    <name type="scientific">Falsibacillus pallidus</name>
    <dbReference type="NCBI Taxonomy" id="493781"/>
    <lineage>
        <taxon>Bacteria</taxon>
        <taxon>Bacillati</taxon>
        <taxon>Bacillota</taxon>
        <taxon>Bacilli</taxon>
        <taxon>Bacillales</taxon>
        <taxon>Bacillaceae</taxon>
        <taxon>Falsibacillus</taxon>
    </lineage>
</organism>
<keyword evidence="2" id="KW-1133">Transmembrane helix</keyword>
<dbReference type="RefSeq" id="WP_114745285.1">
    <property type="nucleotide sequence ID" value="NZ_QQAY01000004.1"/>
</dbReference>
<dbReference type="InterPro" id="IPR036779">
    <property type="entry name" value="LysM_dom_sf"/>
</dbReference>
<keyword evidence="2" id="KW-0472">Membrane</keyword>
<proteinExistence type="predicted"/>
<name>A0A370GH17_9BACI</name>
<feature type="region of interest" description="Disordered" evidence="1">
    <location>
        <begin position="1"/>
        <end position="50"/>
    </location>
</feature>
<evidence type="ECO:0000256" key="1">
    <source>
        <dbReference type="SAM" id="MobiDB-lite"/>
    </source>
</evidence>
<feature type="compositionally biased region" description="Polar residues" evidence="1">
    <location>
        <begin position="125"/>
        <end position="134"/>
    </location>
</feature>
<reference evidence="4 5" key="1">
    <citation type="submission" date="2018-07" db="EMBL/GenBank/DDBJ databases">
        <title>Genomic Encyclopedia of Type Strains, Phase IV (KMG-IV): sequencing the most valuable type-strain genomes for metagenomic binning, comparative biology and taxonomic classification.</title>
        <authorList>
            <person name="Goeker M."/>
        </authorList>
    </citation>
    <scope>NUCLEOTIDE SEQUENCE [LARGE SCALE GENOMIC DNA]</scope>
    <source>
        <strain evidence="4 5">DSM 25281</strain>
    </source>
</reference>
<dbReference type="Proteomes" id="UP000255326">
    <property type="component" value="Unassembled WGS sequence"/>
</dbReference>
<dbReference type="InterPro" id="IPR018392">
    <property type="entry name" value="LysM"/>
</dbReference>
<feature type="compositionally biased region" description="Polar residues" evidence="1">
    <location>
        <begin position="156"/>
        <end position="178"/>
    </location>
</feature>
<feature type="compositionally biased region" description="Basic and acidic residues" evidence="1">
    <location>
        <begin position="1"/>
        <end position="25"/>
    </location>
</feature>
<sequence length="233" mass="26182">MKTEMYRDQAARLRQKLDKVEHEETTTTVSTSKKSQLPPRSEHHRQKKTKTKWKLKFPLIRLLLLSFVLVPITIFGLYTYFEKHDFSTPAMENSGGEEIRFETSNGAENSAADEGDSSNIEKDASNSSRSSQDQADPPAEKGTAENTGSKEGAAENQESTPAQTTVQTDSNEPPESNQNIQVVEHTVQPNETIFRISMNYFHSKDGIEKIKEFNNLPSNEIEVGQVLKIPVPK</sequence>
<dbReference type="Gene3D" id="3.10.350.10">
    <property type="entry name" value="LysM domain"/>
    <property type="match status" value="1"/>
</dbReference>
<keyword evidence="5" id="KW-1185">Reference proteome</keyword>
<accession>A0A370GH17</accession>
<keyword evidence="2" id="KW-0812">Transmembrane</keyword>
<protein>
    <submittedName>
        <fullName evidence="4">LysM domain-containing protein</fullName>
    </submittedName>
</protein>
<dbReference type="EMBL" id="QQAY01000004">
    <property type="protein sequence ID" value="RDI42957.1"/>
    <property type="molecule type" value="Genomic_DNA"/>
</dbReference>
<gene>
    <name evidence="4" type="ORF">DFR59_1047</name>
</gene>
<evidence type="ECO:0000259" key="3">
    <source>
        <dbReference type="PROSITE" id="PS51782"/>
    </source>
</evidence>
<feature type="transmembrane region" description="Helical" evidence="2">
    <location>
        <begin position="59"/>
        <end position="81"/>
    </location>
</feature>
<evidence type="ECO:0000313" key="5">
    <source>
        <dbReference type="Proteomes" id="UP000255326"/>
    </source>
</evidence>
<evidence type="ECO:0000256" key="2">
    <source>
        <dbReference type="SAM" id="Phobius"/>
    </source>
</evidence>
<comment type="caution">
    <text evidence="4">The sequence shown here is derived from an EMBL/GenBank/DDBJ whole genome shotgun (WGS) entry which is preliminary data.</text>
</comment>
<dbReference type="SMART" id="SM00257">
    <property type="entry name" value="LysM"/>
    <property type="match status" value="1"/>
</dbReference>
<feature type="compositionally biased region" description="Low complexity" evidence="1">
    <location>
        <begin position="26"/>
        <end position="35"/>
    </location>
</feature>
<dbReference type="PROSITE" id="PS51782">
    <property type="entry name" value="LYSM"/>
    <property type="match status" value="1"/>
</dbReference>
<evidence type="ECO:0000313" key="4">
    <source>
        <dbReference type="EMBL" id="RDI42957.1"/>
    </source>
</evidence>
<dbReference type="Pfam" id="PF01476">
    <property type="entry name" value="LysM"/>
    <property type="match status" value="1"/>
</dbReference>
<feature type="domain" description="LysM" evidence="3">
    <location>
        <begin position="183"/>
        <end position="229"/>
    </location>
</feature>
<dbReference type="OrthoDB" id="2583609at2"/>
<feature type="region of interest" description="Disordered" evidence="1">
    <location>
        <begin position="104"/>
        <end position="178"/>
    </location>
</feature>
<dbReference type="AlphaFoldDB" id="A0A370GH17"/>